<evidence type="ECO:0000256" key="1">
    <source>
        <dbReference type="SAM" id="MobiDB-lite"/>
    </source>
</evidence>
<feature type="region of interest" description="Disordered" evidence="1">
    <location>
        <begin position="1"/>
        <end position="28"/>
    </location>
</feature>
<gene>
    <name evidence="2" type="ORF">DFH94DRAFT_318432</name>
</gene>
<dbReference type="EMBL" id="WHVB01000004">
    <property type="protein sequence ID" value="KAF8483623.1"/>
    <property type="molecule type" value="Genomic_DNA"/>
</dbReference>
<dbReference type="AlphaFoldDB" id="A0A9P5N0Z6"/>
<sequence>MAGPSDYTPTDQCDSLPQLTHTQRSRLVKSTRKLAKVLGENPMPQVNPSSAISFWKKSPERNMAVLRGPILSAAKKLARAALDPLQIVYRRDPGSDNEDMHSIQPGPGEVDTHSRGGNWSSMLALQAVSSCDSEIDDHSSYVSSQVPSPATSLFSKRPSSVISTCTSKSTLFPPAEWEKSKEEREISYRRKRLSKLARHLGERIPPDLILPKPRSAKPNRRSSRKKRFFPGLTPPVPSVVPPLLAESPTSEKGTTPFLSPPSPLSDAPRPAVEKTVEVFESTGYTPDAVSSPLFSQKHRYPHNKFSTSSLRERTALSPTNGYFEVIDHADAISFEEGKMPETGPLMVFQRRPESRLAFLRPRPASPSPVPNVVSHRSERRQGWSGEWNVASMQDVISKLRDL</sequence>
<reference evidence="2" key="1">
    <citation type="submission" date="2019-10" db="EMBL/GenBank/DDBJ databases">
        <authorList>
            <consortium name="DOE Joint Genome Institute"/>
            <person name="Kuo A."/>
            <person name="Miyauchi S."/>
            <person name="Kiss E."/>
            <person name="Drula E."/>
            <person name="Kohler A."/>
            <person name="Sanchez-Garcia M."/>
            <person name="Andreopoulos B."/>
            <person name="Barry K.W."/>
            <person name="Bonito G."/>
            <person name="Buee M."/>
            <person name="Carver A."/>
            <person name="Chen C."/>
            <person name="Cichocki N."/>
            <person name="Clum A."/>
            <person name="Culley D."/>
            <person name="Crous P.W."/>
            <person name="Fauchery L."/>
            <person name="Girlanda M."/>
            <person name="Hayes R."/>
            <person name="Keri Z."/>
            <person name="LaButti K."/>
            <person name="Lipzen A."/>
            <person name="Lombard V."/>
            <person name="Magnuson J."/>
            <person name="Maillard F."/>
            <person name="Morin E."/>
            <person name="Murat C."/>
            <person name="Nolan M."/>
            <person name="Ohm R."/>
            <person name="Pangilinan J."/>
            <person name="Pereira M."/>
            <person name="Perotto S."/>
            <person name="Peter M."/>
            <person name="Riley R."/>
            <person name="Sitrit Y."/>
            <person name="Stielow B."/>
            <person name="Szollosi G."/>
            <person name="Zifcakova L."/>
            <person name="Stursova M."/>
            <person name="Spatafora J.W."/>
            <person name="Tedersoo L."/>
            <person name="Vaario L.-M."/>
            <person name="Yamada A."/>
            <person name="Yan M."/>
            <person name="Wang P."/>
            <person name="Xu J."/>
            <person name="Bruns T."/>
            <person name="Baldrian P."/>
            <person name="Vilgalys R."/>
            <person name="Henrissat B."/>
            <person name="Grigoriev I.V."/>
            <person name="Hibbett D."/>
            <person name="Nagy L.G."/>
            <person name="Martin F.M."/>
        </authorList>
    </citation>
    <scope>NUCLEOTIDE SEQUENCE</scope>
    <source>
        <strain evidence="2">Prilba</strain>
    </source>
</reference>
<accession>A0A9P5N0Z6</accession>
<evidence type="ECO:0000313" key="3">
    <source>
        <dbReference type="Proteomes" id="UP000759537"/>
    </source>
</evidence>
<feature type="compositionally biased region" description="Basic residues" evidence="1">
    <location>
        <begin position="214"/>
        <end position="228"/>
    </location>
</feature>
<dbReference type="Proteomes" id="UP000759537">
    <property type="component" value="Unassembled WGS sequence"/>
</dbReference>
<comment type="caution">
    <text evidence="2">The sequence shown here is derived from an EMBL/GenBank/DDBJ whole genome shotgun (WGS) entry which is preliminary data.</text>
</comment>
<evidence type="ECO:0000313" key="2">
    <source>
        <dbReference type="EMBL" id="KAF8483623.1"/>
    </source>
</evidence>
<protein>
    <submittedName>
        <fullName evidence="2">Uncharacterized protein</fullName>
    </submittedName>
</protein>
<name>A0A9P5N0Z6_9AGAM</name>
<organism evidence="2 3">
    <name type="scientific">Russula ochroleuca</name>
    <dbReference type="NCBI Taxonomy" id="152965"/>
    <lineage>
        <taxon>Eukaryota</taxon>
        <taxon>Fungi</taxon>
        <taxon>Dikarya</taxon>
        <taxon>Basidiomycota</taxon>
        <taxon>Agaricomycotina</taxon>
        <taxon>Agaricomycetes</taxon>
        <taxon>Russulales</taxon>
        <taxon>Russulaceae</taxon>
        <taxon>Russula</taxon>
    </lineage>
</organism>
<feature type="region of interest" description="Disordered" evidence="1">
    <location>
        <begin position="93"/>
        <end position="114"/>
    </location>
</feature>
<proteinExistence type="predicted"/>
<keyword evidence="3" id="KW-1185">Reference proteome</keyword>
<feature type="compositionally biased region" description="Polar residues" evidence="1">
    <location>
        <begin position="7"/>
        <end position="22"/>
    </location>
</feature>
<feature type="region of interest" description="Disordered" evidence="1">
    <location>
        <begin position="205"/>
        <end position="269"/>
    </location>
</feature>
<reference evidence="2" key="2">
    <citation type="journal article" date="2020" name="Nat. Commun.">
        <title>Large-scale genome sequencing of mycorrhizal fungi provides insights into the early evolution of symbiotic traits.</title>
        <authorList>
            <person name="Miyauchi S."/>
            <person name="Kiss E."/>
            <person name="Kuo A."/>
            <person name="Drula E."/>
            <person name="Kohler A."/>
            <person name="Sanchez-Garcia M."/>
            <person name="Morin E."/>
            <person name="Andreopoulos B."/>
            <person name="Barry K.W."/>
            <person name="Bonito G."/>
            <person name="Buee M."/>
            <person name="Carver A."/>
            <person name="Chen C."/>
            <person name="Cichocki N."/>
            <person name="Clum A."/>
            <person name="Culley D."/>
            <person name="Crous P.W."/>
            <person name="Fauchery L."/>
            <person name="Girlanda M."/>
            <person name="Hayes R.D."/>
            <person name="Keri Z."/>
            <person name="LaButti K."/>
            <person name="Lipzen A."/>
            <person name="Lombard V."/>
            <person name="Magnuson J."/>
            <person name="Maillard F."/>
            <person name="Murat C."/>
            <person name="Nolan M."/>
            <person name="Ohm R.A."/>
            <person name="Pangilinan J."/>
            <person name="Pereira M.F."/>
            <person name="Perotto S."/>
            <person name="Peter M."/>
            <person name="Pfister S."/>
            <person name="Riley R."/>
            <person name="Sitrit Y."/>
            <person name="Stielow J.B."/>
            <person name="Szollosi G."/>
            <person name="Zifcakova L."/>
            <person name="Stursova M."/>
            <person name="Spatafora J.W."/>
            <person name="Tedersoo L."/>
            <person name="Vaario L.M."/>
            <person name="Yamada A."/>
            <person name="Yan M."/>
            <person name="Wang P."/>
            <person name="Xu J."/>
            <person name="Bruns T."/>
            <person name="Baldrian P."/>
            <person name="Vilgalys R."/>
            <person name="Dunand C."/>
            <person name="Henrissat B."/>
            <person name="Grigoriev I.V."/>
            <person name="Hibbett D."/>
            <person name="Nagy L.G."/>
            <person name="Martin F.M."/>
        </authorList>
    </citation>
    <scope>NUCLEOTIDE SEQUENCE</scope>
    <source>
        <strain evidence="2">Prilba</strain>
    </source>
</reference>
<dbReference type="OrthoDB" id="3232670at2759"/>